<dbReference type="KEGG" id="cfer:D4Z93_06730"/>
<evidence type="ECO:0000313" key="2">
    <source>
        <dbReference type="Proteomes" id="UP000266301"/>
    </source>
</evidence>
<dbReference type="EMBL" id="CP032416">
    <property type="protein sequence ID" value="AYD40228.1"/>
    <property type="molecule type" value="Genomic_DNA"/>
</dbReference>
<dbReference type="OrthoDB" id="1397020at2"/>
<name>A0A386H3S4_9CLOT</name>
<gene>
    <name evidence="1" type="ORF">D4Z93_06730</name>
</gene>
<proteinExistence type="predicted"/>
<reference evidence="1 2" key="1">
    <citation type="journal article" date="2019" name="Int. J. Syst. Evol. Microbiol.">
        <title>Clostridium fermenticellae sp. nov., isolated from the mud in a fermentation cellar for the production of the Chinese liquor, baijiu.</title>
        <authorList>
            <person name="Xu P.X."/>
            <person name="Chai L.J."/>
            <person name="Qiu T."/>
            <person name="Zhang X.J."/>
            <person name="Lu Z.M."/>
            <person name="Xiao C."/>
            <person name="Wang S.T."/>
            <person name="Shen C.H."/>
            <person name="Shi J.S."/>
            <person name="Xu Z.H."/>
        </authorList>
    </citation>
    <scope>NUCLEOTIDE SEQUENCE [LARGE SCALE GENOMIC DNA]</scope>
    <source>
        <strain evidence="1 2">JN500901</strain>
    </source>
</reference>
<dbReference type="RefSeq" id="WP_119971641.1">
    <property type="nucleotide sequence ID" value="NZ_CP032416.1"/>
</dbReference>
<organism evidence="1 2">
    <name type="scientific">Clostridium fermenticellae</name>
    <dbReference type="NCBI Taxonomy" id="2068654"/>
    <lineage>
        <taxon>Bacteria</taxon>
        <taxon>Bacillati</taxon>
        <taxon>Bacillota</taxon>
        <taxon>Clostridia</taxon>
        <taxon>Eubacteriales</taxon>
        <taxon>Clostridiaceae</taxon>
        <taxon>Clostridium</taxon>
    </lineage>
</organism>
<evidence type="ECO:0000313" key="1">
    <source>
        <dbReference type="EMBL" id="AYD40228.1"/>
    </source>
</evidence>
<keyword evidence="2" id="KW-1185">Reference proteome</keyword>
<sequence>MINEICMAFNNEYEEKGDALIIDNYTLSPGSYVEFTLDDNGEVIDIFDVDKNSDKSQDTYKKFAEKDCLSGLISMNKPIDPAKVIHSNNMFSFYVKKENLDLLSGKLNEKIIEGYYDVLKNPEKKYKGKKNLKLYTKFVEESSEPDGEFIDKVQSWIKENIWKIAGRLKKLDKTYLKLFYQTNIHNYETESQRYMIPNIYNSPDYNVKIGKNVFGLSDFNMGLNSKKPYLENKTRKSKLPLLVDSKTISNEKRVFDYLMNCSAETKNCIYVDKNMYPLKAKESMEADFSGHILRVKKGKEVEILDYDSVNIYKYKLKKNIEIKPILNEGIGEKFELLVGNMLYLKEVKRNVNEVFFNKFLETNFFTEPGDISLNDSKVKECLLKYRHGFYTWFFKGEDSLVKTFWDSMTLYLLRNSIAQGNVNKAVNQFNLRYALIGYFNEGGKKNMNSIVHDARRNVDEKINIKEDNGDKVKIGNDAEYYFCIGQLLKYFYSLNKSANKSCSFINAFLNSENDRFIKERLRRLFVKYNYTIKPHLKFNNLYCMILAYVPENEVDQDSIIAGFLSPSLIYKKGEEN</sequence>
<dbReference type="Proteomes" id="UP000266301">
    <property type="component" value="Chromosome"/>
</dbReference>
<dbReference type="AlphaFoldDB" id="A0A386H3S4"/>
<protein>
    <recommendedName>
        <fullName evidence="3">Type I-B CRISPR-associated protein Cas8b/Csh1</fullName>
    </recommendedName>
</protein>
<evidence type="ECO:0008006" key="3">
    <source>
        <dbReference type="Google" id="ProtNLM"/>
    </source>
</evidence>
<accession>A0A386H3S4</accession>